<protein>
    <submittedName>
        <fullName evidence="1">Unannotated protein</fullName>
    </submittedName>
</protein>
<name>A0A6J6YY41_9ZZZZ</name>
<proteinExistence type="predicted"/>
<sequence>MNSTLIFLPANFVPRPKLFPLAMMSLANSPWLAAEILMFMNPGPAISIASTPGNCSKIGWSISAAARGFKPAFLPICIAIFVAQSP</sequence>
<gene>
    <name evidence="1" type="ORF">UFOPK3037_01550</name>
</gene>
<reference evidence="1" key="1">
    <citation type="submission" date="2020-05" db="EMBL/GenBank/DDBJ databases">
        <authorList>
            <person name="Chiriac C."/>
            <person name="Salcher M."/>
            <person name="Ghai R."/>
            <person name="Kavagutti S V."/>
        </authorList>
    </citation>
    <scope>NUCLEOTIDE SEQUENCE</scope>
</reference>
<evidence type="ECO:0000313" key="1">
    <source>
        <dbReference type="EMBL" id="CAB4814361.1"/>
    </source>
</evidence>
<accession>A0A6J6YY41</accession>
<dbReference type="AlphaFoldDB" id="A0A6J6YY41"/>
<organism evidence="1">
    <name type="scientific">freshwater metagenome</name>
    <dbReference type="NCBI Taxonomy" id="449393"/>
    <lineage>
        <taxon>unclassified sequences</taxon>
        <taxon>metagenomes</taxon>
        <taxon>ecological metagenomes</taxon>
    </lineage>
</organism>
<dbReference type="EMBL" id="CAFAAO010000029">
    <property type="protein sequence ID" value="CAB4814361.1"/>
    <property type="molecule type" value="Genomic_DNA"/>
</dbReference>